<reference evidence="2" key="1">
    <citation type="journal article" date="2019" name="Int. J. Syst. Evol. Microbiol.">
        <title>The Global Catalogue of Microorganisms (GCM) 10K type strain sequencing project: providing services to taxonomists for standard genome sequencing and annotation.</title>
        <authorList>
            <consortium name="The Broad Institute Genomics Platform"/>
            <consortium name="The Broad Institute Genome Sequencing Center for Infectious Disease"/>
            <person name="Wu L."/>
            <person name="Ma J."/>
        </authorList>
    </citation>
    <scope>NUCLEOTIDE SEQUENCE [LARGE SCALE GENOMIC DNA]</scope>
    <source>
        <strain evidence="2">CGMCC 1.15341</strain>
    </source>
</reference>
<dbReference type="EMBL" id="BMIJ01000001">
    <property type="protein sequence ID" value="GGB82068.1"/>
    <property type="molecule type" value="Genomic_DNA"/>
</dbReference>
<sequence>MRTKFWRFAFDEDCLQQIVTANDLVYPDLSRWPQAKNNNPDNVSGAIRDGDFVLLANFDRTTEIGIAHYVGRVTKSDDSRLEVNWKKAVPKWSLGPNSAGGVQQWEKEGVFCFDVEPARRYKLAALTAKLFR</sequence>
<evidence type="ECO:0000313" key="2">
    <source>
        <dbReference type="Proteomes" id="UP000629025"/>
    </source>
</evidence>
<dbReference type="Proteomes" id="UP000629025">
    <property type="component" value="Unassembled WGS sequence"/>
</dbReference>
<evidence type="ECO:0000313" key="1">
    <source>
        <dbReference type="EMBL" id="GGB82068.1"/>
    </source>
</evidence>
<comment type="caution">
    <text evidence="1">The sequence shown here is derived from an EMBL/GenBank/DDBJ whole genome shotgun (WGS) entry which is preliminary data.</text>
</comment>
<name>A0ABQ1JZU0_9GAMM</name>
<gene>
    <name evidence="1" type="ORF">GCM10011352_04840</name>
</gene>
<organism evidence="1 2">
    <name type="scientific">Marinobacterium zhoushanense</name>
    <dbReference type="NCBI Taxonomy" id="1679163"/>
    <lineage>
        <taxon>Bacteria</taxon>
        <taxon>Pseudomonadati</taxon>
        <taxon>Pseudomonadota</taxon>
        <taxon>Gammaproteobacteria</taxon>
        <taxon>Oceanospirillales</taxon>
        <taxon>Oceanospirillaceae</taxon>
        <taxon>Marinobacterium</taxon>
    </lineage>
</organism>
<proteinExistence type="predicted"/>
<keyword evidence="2" id="KW-1185">Reference proteome</keyword>
<accession>A0ABQ1JZU0</accession>
<protein>
    <submittedName>
        <fullName evidence="1">Uncharacterized protein</fullName>
    </submittedName>
</protein>
<dbReference type="RefSeq" id="WP_188745500.1">
    <property type="nucleotide sequence ID" value="NZ_BMIJ01000001.1"/>
</dbReference>